<dbReference type="InterPro" id="IPR012337">
    <property type="entry name" value="RNaseH-like_sf"/>
</dbReference>
<evidence type="ECO:0000313" key="1">
    <source>
        <dbReference type="EMBL" id="PWZ13429.1"/>
    </source>
</evidence>
<dbReference type="PANTHER" id="PTHR45749">
    <property type="match status" value="1"/>
</dbReference>
<dbReference type="PANTHER" id="PTHR45749:SF35">
    <property type="entry name" value="AC-LIKE TRANSPOSASE-RELATED"/>
    <property type="match status" value="1"/>
</dbReference>
<protein>
    <submittedName>
        <fullName evidence="1">Uncharacterized protein</fullName>
    </submittedName>
</protein>
<evidence type="ECO:0000313" key="2">
    <source>
        <dbReference type="Proteomes" id="UP000251960"/>
    </source>
</evidence>
<dbReference type="EMBL" id="NCVQ01000008">
    <property type="protein sequence ID" value="PWZ13429.1"/>
    <property type="molecule type" value="Genomic_DNA"/>
</dbReference>
<comment type="caution">
    <text evidence="1">The sequence shown here is derived from an EMBL/GenBank/DDBJ whole genome shotgun (WGS) entry which is preliminary data.</text>
</comment>
<sequence length="302" mass="34575">MPCACHSLNLTLCDMAQSCTKAISFFGVIQRIYVLFSSSTKRWKILLDNVPKLTVKALSTTRWESRIKSVQAVRFQTPQIRDALMEVGRCSTNDPKGLSDAQGLVTALENFEFLCGMVIWHDILFSINMVSKKLQSKTVCMDVALEQIKGVILYFKKYRAEGFSRIIDIAEEMDVEPVFPRSRQAKRKKHFDEQNDQNEEEALSAIESFRVNYFLVMIDMAIASLNSRFEQMEIFENIFGFLLNSEWLKSLDDRDLRKCCTTFAKTLTHDDSSDVDLNDFISELQVLQVTLPDGLMIASEIL</sequence>
<name>A0A3L6DY46_MAIZE</name>
<dbReference type="SUPFAM" id="SSF53098">
    <property type="entry name" value="Ribonuclease H-like"/>
    <property type="match status" value="1"/>
</dbReference>
<reference evidence="1 2" key="1">
    <citation type="journal article" date="2018" name="Nat. Genet.">
        <title>Extensive intraspecific gene order and gene structural variations between Mo17 and other maize genomes.</title>
        <authorList>
            <person name="Sun S."/>
            <person name="Zhou Y."/>
            <person name="Chen J."/>
            <person name="Shi J."/>
            <person name="Zhao H."/>
            <person name="Zhao H."/>
            <person name="Song W."/>
            <person name="Zhang M."/>
            <person name="Cui Y."/>
            <person name="Dong X."/>
            <person name="Liu H."/>
            <person name="Ma X."/>
            <person name="Jiao Y."/>
            <person name="Wang B."/>
            <person name="Wei X."/>
            <person name="Stein J.C."/>
            <person name="Glaubitz J.C."/>
            <person name="Lu F."/>
            <person name="Yu G."/>
            <person name="Liang C."/>
            <person name="Fengler K."/>
            <person name="Li B."/>
            <person name="Rafalski A."/>
            <person name="Schnable P.S."/>
            <person name="Ware D.H."/>
            <person name="Buckler E.S."/>
            <person name="Lai J."/>
        </authorList>
    </citation>
    <scope>NUCLEOTIDE SEQUENCE [LARGE SCALE GENOMIC DNA]</scope>
    <source>
        <strain evidence="2">cv. Missouri 17</strain>
        <tissue evidence="1">Seedling</tissue>
    </source>
</reference>
<dbReference type="AlphaFoldDB" id="A0A3L6DY46"/>
<accession>A0A3L6DY46</accession>
<organism evidence="1 2">
    <name type="scientific">Zea mays</name>
    <name type="common">Maize</name>
    <dbReference type="NCBI Taxonomy" id="4577"/>
    <lineage>
        <taxon>Eukaryota</taxon>
        <taxon>Viridiplantae</taxon>
        <taxon>Streptophyta</taxon>
        <taxon>Embryophyta</taxon>
        <taxon>Tracheophyta</taxon>
        <taxon>Spermatophyta</taxon>
        <taxon>Magnoliopsida</taxon>
        <taxon>Liliopsida</taxon>
        <taxon>Poales</taxon>
        <taxon>Poaceae</taxon>
        <taxon>PACMAD clade</taxon>
        <taxon>Panicoideae</taxon>
        <taxon>Andropogonodae</taxon>
        <taxon>Andropogoneae</taxon>
        <taxon>Tripsacinae</taxon>
        <taxon>Zea</taxon>
    </lineage>
</organism>
<proteinExistence type="predicted"/>
<dbReference type="Proteomes" id="UP000251960">
    <property type="component" value="Chromosome 7"/>
</dbReference>
<gene>
    <name evidence="1" type="ORF">Zm00014a_004101</name>
</gene>